<evidence type="ECO:0000313" key="2">
    <source>
        <dbReference type="Proteomes" id="UP000184073"/>
    </source>
</evidence>
<dbReference type="AlphaFoldDB" id="A0A1L9PNP7"/>
<dbReference type="Proteomes" id="UP000184073">
    <property type="component" value="Unassembled WGS sequence"/>
</dbReference>
<keyword evidence="2" id="KW-1185">Reference proteome</keyword>
<protein>
    <submittedName>
        <fullName evidence="1">Uncharacterized protein</fullName>
    </submittedName>
</protein>
<evidence type="ECO:0000313" key="1">
    <source>
        <dbReference type="EMBL" id="OJJ03141.1"/>
    </source>
</evidence>
<name>A0A1L9PNP7_ASPVE</name>
<reference evidence="2" key="1">
    <citation type="journal article" date="2017" name="Genome Biol.">
        <title>Comparative genomics reveals high biological diversity and specific adaptations in the industrially and medically important fungal genus Aspergillus.</title>
        <authorList>
            <person name="de Vries R.P."/>
            <person name="Riley R."/>
            <person name="Wiebenga A."/>
            <person name="Aguilar-Osorio G."/>
            <person name="Amillis S."/>
            <person name="Uchima C.A."/>
            <person name="Anderluh G."/>
            <person name="Asadollahi M."/>
            <person name="Askin M."/>
            <person name="Barry K."/>
            <person name="Battaglia E."/>
            <person name="Bayram O."/>
            <person name="Benocci T."/>
            <person name="Braus-Stromeyer S.A."/>
            <person name="Caldana C."/>
            <person name="Canovas D."/>
            <person name="Cerqueira G.C."/>
            <person name="Chen F."/>
            <person name="Chen W."/>
            <person name="Choi C."/>
            <person name="Clum A."/>
            <person name="Dos Santos R.A."/>
            <person name="Damasio A.R."/>
            <person name="Diallinas G."/>
            <person name="Emri T."/>
            <person name="Fekete E."/>
            <person name="Flipphi M."/>
            <person name="Freyberg S."/>
            <person name="Gallo A."/>
            <person name="Gournas C."/>
            <person name="Habgood R."/>
            <person name="Hainaut M."/>
            <person name="Harispe M.L."/>
            <person name="Henrissat B."/>
            <person name="Hilden K.S."/>
            <person name="Hope R."/>
            <person name="Hossain A."/>
            <person name="Karabika E."/>
            <person name="Karaffa L."/>
            <person name="Karanyi Z."/>
            <person name="Krasevec N."/>
            <person name="Kuo A."/>
            <person name="Kusch H."/>
            <person name="LaButti K."/>
            <person name="Lagendijk E.L."/>
            <person name="Lapidus A."/>
            <person name="Levasseur A."/>
            <person name="Lindquist E."/>
            <person name="Lipzen A."/>
            <person name="Logrieco A.F."/>
            <person name="MacCabe A."/>
            <person name="Maekelae M.R."/>
            <person name="Malavazi I."/>
            <person name="Melin P."/>
            <person name="Meyer V."/>
            <person name="Mielnichuk N."/>
            <person name="Miskei M."/>
            <person name="Molnar A.P."/>
            <person name="Mule G."/>
            <person name="Ngan C.Y."/>
            <person name="Orejas M."/>
            <person name="Orosz E."/>
            <person name="Ouedraogo J.P."/>
            <person name="Overkamp K.M."/>
            <person name="Park H.-S."/>
            <person name="Perrone G."/>
            <person name="Piumi F."/>
            <person name="Punt P.J."/>
            <person name="Ram A.F."/>
            <person name="Ramon A."/>
            <person name="Rauscher S."/>
            <person name="Record E."/>
            <person name="Riano-Pachon D.M."/>
            <person name="Robert V."/>
            <person name="Roehrig J."/>
            <person name="Ruller R."/>
            <person name="Salamov A."/>
            <person name="Salih N.S."/>
            <person name="Samson R.A."/>
            <person name="Sandor E."/>
            <person name="Sanguinetti M."/>
            <person name="Schuetze T."/>
            <person name="Sepcic K."/>
            <person name="Shelest E."/>
            <person name="Sherlock G."/>
            <person name="Sophianopoulou V."/>
            <person name="Squina F.M."/>
            <person name="Sun H."/>
            <person name="Susca A."/>
            <person name="Todd R.B."/>
            <person name="Tsang A."/>
            <person name="Unkles S.E."/>
            <person name="van de Wiele N."/>
            <person name="van Rossen-Uffink D."/>
            <person name="Oliveira J.V."/>
            <person name="Vesth T.C."/>
            <person name="Visser J."/>
            <person name="Yu J.-H."/>
            <person name="Zhou M."/>
            <person name="Andersen M.R."/>
            <person name="Archer D.B."/>
            <person name="Baker S.E."/>
            <person name="Benoit I."/>
            <person name="Brakhage A.A."/>
            <person name="Braus G.H."/>
            <person name="Fischer R."/>
            <person name="Frisvad J.C."/>
            <person name="Goldman G.H."/>
            <person name="Houbraken J."/>
            <person name="Oakley B."/>
            <person name="Pocsi I."/>
            <person name="Scazzocchio C."/>
            <person name="Seiboth B."/>
            <person name="vanKuyk P.A."/>
            <person name="Wortman J."/>
            <person name="Dyer P.S."/>
            <person name="Grigoriev I.V."/>
        </authorList>
    </citation>
    <scope>NUCLEOTIDE SEQUENCE [LARGE SCALE GENOMIC DNA]</scope>
    <source>
        <strain evidence="2">CBS 583.65</strain>
    </source>
</reference>
<organism evidence="1 2">
    <name type="scientific">Aspergillus versicolor CBS 583.65</name>
    <dbReference type="NCBI Taxonomy" id="1036611"/>
    <lineage>
        <taxon>Eukaryota</taxon>
        <taxon>Fungi</taxon>
        <taxon>Dikarya</taxon>
        <taxon>Ascomycota</taxon>
        <taxon>Pezizomycotina</taxon>
        <taxon>Eurotiomycetes</taxon>
        <taxon>Eurotiomycetidae</taxon>
        <taxon>Eurotiales</taxon>
        <taxon>Aspergillaceae</taxon>
        <taxon>Aspergillus</taxon>
        <taxon>Aspergillus subgen. Nidulantes</taxon>
    </lineage>
</organism>
<dbReference type="EMBL" id="KV878130">
    <property type="protein sequence ID" value="OJJ03141.1"/>
    <property type="molecule type" value="Genomic_DNA"/>
</dbReference>
<dbReference type="RefSeq" id="XP_040668903.1">
    <property type="nucleotide sequence ID" value="XM_040816125.1"/>
</dbReference>
<proteinExistence type="predicted"/>
<gene>
    <name evidence="1" type="ORF">ASPVEDRAFT_715344</name>
</gene>
<sequence>MIGPQLHCGRNIPRANISRRVSELLASHSLLSQHLLLGLLAKITLLYRFVRIDDALRVAFVSDTQSWSAGRIPLSVQHASLNMNMNVNMNNEFILEICAPVVACNNCSGYIVVVWFSANMTGHANSPGRTPWCLQSPCPVIATQRMARVKNKQSYLGLW</sequence>
<dbReference type="GeneID" id="63731636"/>
<dbReference type="VEuPathDB" id="FungiDB:ASPVEDRAFT_715344"/>
<accession>A0A1L9PNP7</accession>